<feature type="domain" description="MacB-like periplasmic core" evidence="8">
    <location>
        <begin position="20"/>
        <end position="239"/>
    </location>
</feature>
<dbReference type="AlphaFoldDB" id="A0A1H1Z7A2"/>
<dbReference type="GO" id="GO:0022857">
    <property type="term" value="F:transmembrane transporter activity"/>
    <property type="evidence" value="ECO:0007669"/>
    <property type="project" value="TreeGrafter"/>
</dbReference>
<dbReference type="PANTHER" id="PTHR30572">
    <property type="entry name" value="MEMBRANE COMPONENT OF TRANSPORTER-RELATED"/>
    <property type="match status" value="1"/>
</dbReference>
<evidence type="ECO:0000313" key="10">
    <source>
        <dbReference type="Proteomes" id="UP000199679"/>
    </source>
</evidence>
<feature type="transmembrane region" description="Helical" evidence="6">
    <location>
        <begin position="767"/>
        <end position="787"/>
    </location>
</feature>
<feature type="transmembrane region" description="Helical" evidence="6">
    <location>
        <begin position="292"/>
        <end position="313"/>
    </location>
</feature>
<evidence type="ECO:0000259" key="7">
    <source>
        <dbReference type="Pfam" id="PF02687"/>
    </source>
</evidence>
<dbReference type="EMBL" id="LT629740">
    <property type="protein sequence ID" value="SDT29661.1"/>
    <property type="molecule type" value="Genomic_DNA"/>
</dbReference>
<evidence type="ECO:0000256" key="1">
    <source>
        <dbReference type="ARBA" id="ARBA00004651"/>
    </source>
</evidence>
<gene>
    <name evidence="9" type="ORF">SAMN05216490_2999</name>
</gene>
<sequence length="804" mass="89713">MIKNYIKITLRNMWKYKTFTFINVVGMAVAFGAVLLLALTAFYELSYDDFHINKSNIYEVYLEEHHANDVEADAAMPVPITPALKAEFPDVVHASRYGDFGGSVLRYGNKEFNYDVRCVDQDFFKMFTFPIVKGNDQNPLSDKNDVVITEKTAKSIFGDVNPVGKLIELKINNQWKSLNISAVAADPPQNSSLDFNLLCRFEQHPDYEVAKTLWEDRFHNVFVQLPANEKQAGFEQKLKSFVHKYYAASIKQLRHDGAQSDKEGEVLRLRLIPMADVHFSPIASQSRAVSKFYPYLVLLISIFILFIACTNFINLSLGRAFTRAKEIGVRKVIGATKQQLITQFCSESLVICGVSLILGAVAAYSLMPQYKLLFNQQLSLNVLSSPLVILYFLGGFVLISLIAGGYPAWLMAIQNTSQAVKGKVVAGKANGLRNSLMVVQFALSALLIICTVITWQQLNFMRNKPLGYDKSQVVSIPIGSNIEPERALQLMRSKLAAYPDVVSVTGTDMNLGTGLDNSASTSIMTFSYKGKNVKTNWLRVDYDYVKTLGLQVVNGRDFSRTYGADTTVVLINQKMAEQLGETNPVGAIFPTDGAKLQVAGVVKDFNFKSLHQQIAPLTMVIRPTWPVNYILVKVKPANLPASMAIINKVWKDVNPRSQAESSFLDENVDRQYKKETRLSKIFITGAVIAIAISCMGLFAIVILIITQRTKEIGIRKVLGASVNSIVYLVAQDFLKLVLIAVCIASPIAWYAMNKWLQDFAYRIQIEWWVFVMAGVIAIIIAFITISFQSVKAAIANPVKSLRSE</sequence>
<evidence type="ECO:0000256" key="6">
    <source>
        <dbReference type="SAM" id="Phobius"/>
    </source>
</evidence>
<dbReference type="STRING" id="652787.SAMN05216490_2999"/>
<dbReference type="Pfam" id="PF02687">
    <property type="entry name" value="FtsX"/>
    <property type="match status" value="2"/>
</dbReference>
<dbReference type="Pfam" id="PF12704">
    <property type="entry name" value="MacB_PCD"/>
    <property type="match status" value="2"/>
</dbReference>
<dbReference type="Proteomes" id="UP000199679">
    <property type="component" value="Chromosome I"/>
</dbReference>
<accession>A0A1H1Z7A2</accession>
<organism evidence="9 10">
    <name type="scientific">Mucilaginibacter mallensis</name>
    <dbReference type="NCBI Taxonomy" id="652787"/>
    <lineage>
        <taxon>Bacteria</taxon>
        <taxon>Pseudomonadati</taxon>
        <taxon>Bacteroidota</taxon>
        <taxon>Sphingobacteriia</taxon>
        <taxon>Sphingobacteriales</taxon>
        <taxon>Sphingobacteriaceae</taxon>
        <taxon>Mucilaginibacter</taxon>
    </lineage>
</organism>
<dbReference type="OrthoDB" id="1451596at2"/>
<protein>
    <submittedName>
        <fullName evidence="9">ABC-type antimicrobial peptide transport system, permease component</fullName>
    </submittedName>
</protein>
<feature type="domain" description="ABC3 transporter permease C-terminal" evidence="7">
    <location>
        <begin position="685"/>
        <end position="796"/>
    </location>
</feature>
<feature type="transmembrane region" description="Helical" evidence="6">
    <location>
        <begin position="348"/>
        <end position="367"/>
    </location>
</feature>
<proteinExistence type="predicted"/>
<evidence type="ECO:0000256" key="3">
    <source>
        <dbReference type="ARBA" id="ARBA00022692"/>
    </source>
</evidence>
<name>A0A1H1Z7A2_MUCMA</name>
<feature type="transmembrane region" description="Helical" evidence="6">
    <location>
        <begin position="725"/>
        <end position="747"/>
    </location>
</feature>
<keyword evidence="4 6" id="KW-1133">Transmembrane helix</keyword>
<evidence type="ECO:0000259" key="8">
    <source>
        <dbReference type="Pfam" id="PF12704"/>
    </source>
</evidence>
<keyword evidence="3 6" id="KW-0812">Transmembrane</keyword>
<feature type="transmembrane region" description="Helical" evidence="6">
    <location>
        <begin position="21"/>
        <end position="43"/>
    </location>
</feature>
<keyword evidence="5 6" id="KW-0472">Membrane</keyword>
<dbReference type="RefSeq" id="WP_091374357.1">
    <property type="nucleotide sequence ID" value="NZ_LT629740.1"/>
</dbReference>
<dbReference type="PANTHER" id="PTHR30572:SF18">
    <property type="entry name" value="ABC-TYPE MACROLIDE FAMILY EXPORT SYSTEM PERMEASE COMPONENT 2"/>
    <property type="match status" value="1"/>
</dbReference>
<keyword evidence="2" id="KW-1003">Cell membrane</keyword>
<comment type="subcellular location">
    <subcellularLocation>
        <location evidence="1">Cell membrane</location>
        <topology evidence="1">Multi-pass membrane protein</topology>
    </subcellularLocation>
</comment>
<dbReference type="InterPro" id="IPR003838">
    <property type="entry name" value="ABC3_permease_C"/>
</dbReference>
<evidence type="ECO:0000256" key="4">
    <source>
        <dbReference type="ARBA" id="ARBA00022989"/>
    </source>
</evidence>
<evidence type="ECO:0000313" key="9">
    <source>
        <dbReference type="EMBL" id="SDT29661.1"/>
    </source>
</evidence>
<feature type="transmembrane region" description="Helical" evidence="6">
    <location>
        <begin position="681"/>
        <end position="705"/>
    </location>
</feature>
<evidence type="ECO:0000256" key="5">
    <source>
        <dbReference type="ARBA" id="ARBA00023136"/>
    </source>
</evidence>
<evidence type="ECO:0000256" key="2">
    <source>
        <dbReference type="ARBA" id="ARBA00022475"/>
    </source>
</evidence>
<feature type="transmembrane region" description="Helical" evidence="6">
    <location>
        <begin position="434"/>
        <end position="455"/>
    </location>
</feature>
<dbReference type="InterPro" id="IPR025857">
    <property type="entry name" value="MacB_PCD"/>
</dbReference>
<keyword evidence="10" id="KW-1185">Reference proteome</keyword>
<dbReference type="InterPro" id="IPR050250">
    <property type="entry name" value="Macrolide_Exporter_MacB"/>
</dbReference>
<reference evidence="9 10" key="1">
    <citation type="submission" date="2016-10" db="EMBL/GenBank/DDBJ databases">
        <authorList>
            <person name="de Groot N.N."/>
        </authorList>
    </citation>
    <scope>NUCLEOTIDE SEQUENCE [LARGE SCALE GENOMIC DNA]</scope>
    <source>
        <strain evidence="9 10">MP1X4</strain>
    </source>
</reference>
<dbReference type="GO" id="GO:0005886">
    <property type="term" value="C:plasma membrane"/>
    <property type="evidence" value="ECO:0007669"/>
    <property type="project" value="UniProtKB-SubCell"/>
</dbReference>
<feature type="domain" description="ABC3 transporter permease C-terminal" evidence="7">
    <location>
        <begin position="299"/>
        <end position="414"/>
    </location>
</feature>
<feature type="domain" description="MacB-like periplasmic core" evidence="8">
    <location>
        <begin position="473"/>
        <end position="641"/>
    </location>
</feature>
<feature type="transmembrane region" description="Helical" evidence="6">
    <location>
        <begin position="387"/>
        <end position="413"/>
    </location>
</feature>